<name>A0ACB0END9_RANTA</name>
<protein>
    <submittedName>
        <fullName evidence="1">Uncharacterized protein</fullName>
    </submittedName>
</protein>
<reference evidence="1" key="1">
    <citation type="submission" date="2023-05" db="EMBL/GenBank/DDBJ databases">
        <authorList>
            <consortium name="ELIXIR-Norway"/>
        </authorList>
    </citation>
    <scope>NUCLEOTIDE SEQUENCE</scope>
</reference>
<evidence type="ECO:0000313" key="2">
    <source>
        <dbReference type="Proteomes" id="UP001162501"/>
    </source>
</evidence>
<accession>A0ACB0END9</accession>
<dbReference type="EMBL" id="OX596106">
    <property type="protein sequence ID" value="CAI9701877.1"/>
    <property type="molecule type" value="Genomic_DNA"/>
</dbReference>
<dbReference type="Proteomes" id="UP001162501">
    <property type="component" value="Chromosome 22"/>
</dbReference>
<gene>
    <name evidence="1" type="ORF">MRATA1EN3_LOCUS13090</name>
</gene>
<evidence type="ECO:0000313" key="1">
    <source>
        <dbReference type="EMBL" id="CAI9701877.1"/>
    </source>
</evidence>
<proteinExistence type="predicted"/>
<sequence length="220" mass="22675">MRHSLASISRGFGGGGGGDRSINSSRWDGASREEGRQRGPGQKTHWGAALTTSSASSLFLSPREGWGGGETSARAPAVPGPRPALPFSPAGEEKEASENRTPGWRRPRGQPLPLCARSRWGRGRGCCGPGALSLCAPGRPKSDAPLRAAPAAAAAAAAAAAPAAAAKRGLGSAQLLIIPAQISLRRKHSVGSRTHSAPLALTRLERTAISVAFRYPEPQV</sequence>
<organism evidence="1 2">
    <name type="scientific">Rangifer tarandus platyrhynchus</name>
    <name type="common">Svalbard reindeer</name>
    <dbReference type="NCBI Taxonomy" id="3082113"/>
    <lineage>
        <taxon>Eukaryota</taxon>
        <taxon>Metazoa</taxon>
        <taxon>Chordata</taxon>
        <taxon>Craniata</taxon>
        <taxon>Vertebrata</taxon>
        <taxon>Euteleostomi</taxon>
        <taxon>Mammalia</taxon>
        <taxon>Eutheria</taxon>
        <taxon>Laurasiatheria</taxon>
        <taxon>Artiodactyla</taxon>
        <taxon>Ruminantia</taxon>
        <taxon>Pecora</taxon>
        <taxon>Cervidae</taxon>
        <taxon>Odocoileinae</taxon>
        <taxon>Rangifer</taxon>
    </lineage>
</organism>